<organism evidence="12 13">
    <name type="scientific">Candidatus Cohnella colombiensis</name>
    <dbReference type="NCBI Taxonomy" id="3121368"/>
    <lineage>
        <taxon>Bacteria</taxon>
        <taxon>Bacillati</taxon>
        <taxon>Bacillota</taxon>
        <taxon>Bacilli</taxon>
        <taxon>Bacillales</taxon>
        <taxon>Paenibacillaceae</taxon>
        <taxon>Cohnella</taxon>
    </lineage>
</organism>
<evidence type="ECO:0000256" key="9">
    <source>
        <dbReference type="HAMAP-Rule" id="MF_00005"/>
    </source>
</evidence>
<keyword evidence="7 9" id="KW-0547">Nucleotide-binding</keyword>
<feature type="binding site" evidence="9">
    <location>
        <position position="92"/>
    </location>
    <ligand>
        <name>L-citrulline</name>
        <dbReference type="ChEBI" id="CHEBI:57743"/>
    </ligand>
</feature>
<feature type="binding site" evidence="9">
    <location>
        <position position="36"/>
    </location>
    <ligand>
        <name>ATP</name>
        <dbReference type="ChEBI" id="CHEBI:30616"/>
    </ligand>
</feature>
<evidence type="ECO:0000259" key="11">
    <source>
        <dbReference type="Pfam" id="PF20979"/>
    </source>
</evidence>
<dbReference type="Pfam" id="PF20979">
    <property type="entry name" value="Arginosuc_syn_C"/>
    <property type="match status" value="1"/>
</dbReference>
<dbReference type="InterPro" id="IPR048267">
    <property type="entry name" value="Arginosuc_syn_N"/>
</dbReference>
<dbReference type="GO" id="GO:0000050">
    <property type="term" value="P:urea cycle"/>
    <property type="evidence" value="ECO:0007669"/>
    <property type="project" value="TreeGrafter"/>
</dbReference>
<feature type="binding site" evidence="9">
    <location>
        <position position="117"/>
    </location>
    <ligand>
        <name>ATP</name>
        <dbReference type="ChEBI" id="CHEBI:30616"/>
    </ligand>
</feature>
<dbReference type="GO" id="GO:0000053">
    <property type="term" value="P:argininosuccinate metabolic process"/>
    <property type="evidence" value="ECO:0007669"/>
    <property type="project" value="TreeGrafter"/>
</dbReference>
<feature type="domain" description="Arginosuccinate synthase-like N-terminal" evidence="10">
    <location>
        <begin position="5"/>
        <end position="169"/>
    </location>
</feature>
<comment type="subunit">
    <text evidence="2 9">Homotetramer.</text>
</comment>
<evidence type="ECO:0000256" key="2">
    <source>
        <dbReference type="ARBA" id="ARBA00011881"/>
    </source>
</evidence>
<feature type="binding site" evidence="9">
    <location>
        <position position="123"/>
    </location>
    <ligand>
        <name>L-aspartate</name>
        <dbReference type="ChEBI" id="CHEBI:29991"/>
    </ligand>
</feature>
<dbReference type="GO" id="GO:0006526">
    <property type="term" value="P:L-arginine biosynthetic process"/>
    <property type="evidence" value="ECO:0007669"/>
    <property type="project" value="UniProtKB-UniRule"/>
</dbReference>
<keyword evidence="6 9" id="KW-0028">Amino-acid biosynthesis</keyword>
<feature type="binding site" evidence="9">
    <location>
        <position position="127"/>
    </location>
    <ligand>
        <name>L-citrulline</name>
        <dbReference type="ChEBI" id="CHEBI:57743"/>
    </ligand>
</feature>
<dbReference type="SUPFAM" id="SSF69864">
    <property type="entry name" value="Argininosuccinate synthetase, C-terminal domain"/>
    <property type="match status" value="1"/>
</dbReference>
<dbReference type="GO" id="GO:0004055">
    <property type="term" value="F:argininosuccinate synthase activity"/>
    <property type="evidence" value="ECO:0007669"/>
    <property type="project" value="UniProtKB-UniRule"/>
</dbReference>
<dbReference type="PANTHER" id="PTHR11587">
    <property type="entry name" value="ARGININOSUCCINATE SYNTHASE"/>
    <property type="match status" value="1"/>
</dbReference>
<dbReference type="EC" id="6.3.4.5" evidence="3 9"/>
<dbReference type="FunFam" id="3.40.50.620:FF:000019">
    <property type="entry name" value="Argininosuccinate synthase"/>
    <property type="match status" value="1"/>
</dbReference>
<dbReference type="Pfam" id="PF00764">
    <property type="entry name" value="Arginosuc_synth"/>
    <property type="match status" value="1"/>
</dbReference>
<evidence type="ECO:0000256" key="5">
    <source>
        <dbReference type="ARBA" id="ARBA00022598"/>
    </source>
</evidence>
<evidence type="ECO:0000259" key="10">
    <source>
        <dbReference type="Pfam" id="PF00764"/>
    </source>
</evidence>
<comment type="pathway">
    <text evidence="1 9">Amino-acid biosynthesis; L-arginine biosynthesis; L-arginine from L-ornithine and carbamoyl phosphate: step 2/3.</text>
</comment>
<dbReference type="InterPro" id="IPR048268">
    <property type="entry name" value="Arginosuc_syn_C"/>
</dbReference>
<dbReference type="SUPFAM" id="SSF52402">
    <property type="entry name" value="Adenine nucleotide alpha hydrolases-like"/>
    <property type="match status" value="1"/>
</dbReference>
<feature type="binding site" evidence="9">
    <location>
        <position position="281"/>
    </location>
    <ligand>
        <name>L-citrulline</name>
        <dbReference type="ChEBI" id="CHEBI:57743"/>
    </ligand>
</feature>
<dbReference type="InterPro" id="IPR023434">
    <property type="entry name" value="Arginosuc_synth_type_1_subfam"/>
</dbReference>
<keyword evidence="13" id="KW-1185">Reference proteome</keyword>
<dbReference type="CDD" id="cd01999">
    <property type="entry name" value="ASS"/>
    <property type="match status" value="1"/>
</dbReference>
<dbReference type="PROSITE" id="PS00564">
    <property type="entry name" value="ARGININOSUCCIN_SYN_1"/>
    <property type="match status" value="1"/>
</dbReference>
<dbReference type="Gene3D" id="3.40.50.620">
    <property type="entry name" value="HUPs"/>
    <property type="match status" value="1"/>
</dbReference>
<evidence type="ECO:0000313" key="13">
    <source>
        <dbReference type="Proteomes" id="UP001178662"/>
    </source>
</evidence>
<evidence type="ECO:0000256" key="8">
    <source>
        <dbReference type="ARBA" id="ARBA00022840"/>
    </source>
</evidence>
<feature type="binding site" evidence="9">
    <location>
        <position position="123"/>
    </location>
    <ligand>
        <name>L-citrulline</name>
        <dbReference type="ChEBI" id="CHEBI:57743"/>
    </ligand>
</feature>
<evidence type="ECO:0000313" key="12">
    <source>
        <dbReference type="EMBL" id="WEK53868.1"/>
    </source>
</evidence>
<dbReference type="InterPro" id="IPR001518">
    <property type="entry name" value="Arginosuc_synth"/>
</dbReference>
<keyword evidence="8 9" id="KW-0067">ATP-binding</keyword>
<dbReference type="PANTHER" id="PTHR11587:SF2">
    <property type="entry name" value="ARGININOSUCCINATE SYNTHASE"/>
    <property type="match status" value="1"/>
</dbReference>
<accession>A0AA95EYU0</accession>
<feature type="binding site" evidence="9">
    <location>
        <begin position="9"/>
        <end position="17"/>
    </location>
    <ligand>
        <name>ATP</name>
        <dbReference type="ChEBI" id="CHEBI:30616"/>
    </ligand>
</feature>
<feature type="binding site" evidence="9">
    <location>
        <position position="119"/>
    </location>
    <ligand>
        <name>L-aspartate</name>
        <dbReference type="ChEBI" id="CHEBI:29991"/>
    </ligand>
</feature>
<dbReference type="InterPro" id="IPR024074">
    <property type="entry name" value="AS_cat/multimer_dom_body"/>
</dbReference>
<dbReference type="HAMAP" id="MF_00005">
    <property type="entry name" value="Arg_succ_synth_type1"/>
    <property type="match status" value="1"/>
</dbReference>
<feature type="binding site" evidence="9">
    <location>
        <position position="87"/>
    </location>
    <ligand>
        <name>L-citrulline</name>
        <dbReference type="ChEBI" id="CHEBI:57743"/>
    </ligand>
</feature>
<keyword evidence="4 9" id="KW-0055">Arginine biosynthesis</keyword>
<dbReference type="EMBL" id="CP119317">
    <property type="protein sequence ID" value="WEK53868.1"/>
    <property type="molecule type" value="Genomic_DNA"/>
</dbReference>
<protein>
    <recommendedName>
        <fullName evidence="3 9">Argininosuccinate synthase</fullName>
        <ecNumber evidence="3 9">6.3.4.5</ecNumber>
    </recommendedName>
    <alternativeName>
        <fullName evidence="9">Citrulline--aspartate ligase</fullName>
    </alternativeName>
</protein>
<feature type="binding site" evidence="9">
    <location>
        <position position="124"/>
    </location>
    <ligand>
        <name>L-aspartate</name>
        <dbReference type="ChEBI" id="CHEBI:29991"/>
    </ligand>
</feature>
<dbReference type="GO" id="GO:0005737">
    <property type="term" value="C:cytoplasm"/>
    <property type="evidence" value="ECO:0007669"/>
    <property type="project" value="UniProtKB-SubCell"/>
</dbReference>
<feature type="binding site" evidence="9">
    <location>
        <position position="269"/>
    </location>
    <ligand>
        <name>L-citrulline</name>
        <dbReference type="ChEBI" id="CHEBI:57743"/>
    </ligand>
</feature>
<dbReference type="NCBIfam" id="NF001770">
    <property type="entry name" value="PRK00509.1"/>
    <property type="match status" value="1"/>
</dbReference>
<feature type="domain" description="Arginosuccinate synthase C-terminal" evidence="11">
    <location>
        <begin position="179"/>
        <end position="402"/>
    </location>
</feature>
<dbReference type="InterPro" id="IPR018223">
    <property type="entry name" value="Arginosuc_synth_CS"/>
</dbReference>
<comment type="subcellular location">
    <subcellularLocation>
        <location evidence="9">Cytoplasm</location>
    </subcellularLocation>
</comment>
<comment type="catalytic activity">
    <reaction evidence="9">
        <text>L-citrulline + L-aspartate + ATP = 2-(N(omega)-L-arginino)succinate + AMP + diphosphate + H(+)</text>
        <dbReference type="Rhea" id="RHEA:10932"/>
        <dbReference type="ChEBI" id="CHEBI:15378"/>
        <dbReference type="ChEBI" id="CHEBI:29991"/>
        <dbReference type="ChEBI" id="CHEBI:30616"/>
        <dbReference type="ChEBI" id="CHEBI:33019"/>
        <dbReference type="ChEBI" id="CHEBI:57472"/>
        <dbReference type="ChEBI" id="CHEBI:57743"/>
        <dbReference type="ChEBI" id="CHEBI:456215"/>
        <dbReference type="EC" id="6.3.4.5"/>
    </reaction>
</comment>
<evidence type="ECO:0000256" key="4">
    <source>
        <dbReference type="ARBA" id="ARBA00022571"/>
    </source>
</evidence>
<dbReference type="AlphaFoldDB" id="A0AA95EYU0"/>
<dbReference type="InterPro" id="IPR014729">
    <property type="entry name" value="Rossmann-like_a/b/a_fold"/>
</dbReference>
<proteinExistence type="inferred from homology"/>
<dbReference type="FunFam" id="3.90.1260.10:FF:000007">
    <property type="entry name" value="Argininosuccinate synthase"/>
    <property type="match status" value="1"/>
</dbReference>
<keyword evidence="9" id="KW-0963">Cytoplasm</keyword>
<evidence type="ECO:0000256" key="3">
    <source>
        <dbReference type="ARBA" id="ARBA00012286"/>
    </source>
</evidence>
<dbReference type="NCBIfam" id="TIGR00032">
    <property type="entry name" value="argG"/>
    <property type="match status" value="1"/>
</dbReference>
<evidence type="ECO:0000256" key="7">
    <source>
        <dbReference type="ARBA" id="ARBA00022741"/>
    </source>
</evidence>
<comment type="similarity">
    <text evidence="9">Belongs to the argininosuccinate synthase family. Type 1 subfamily.</text>
</comment>
<feature type="binding site" evidence="9">
    <location>
        <position position="189"/>
    </location>
    <ligand>
        <name>L-citrulline</name>
        <dbReference type="ChEBI" id="CHEBI:57743"/>
    </ligand>
</feature>
<dbReference type="Proteomes" id="UP001178662">
    <property type="component" value="Chromosome"/>
</dbReference>
<dbReference type="GO" id="GO:0005524">
    <property type="term" value="F:ATP binding"/>
    <property type="evidence" value="ECO:0007669"/>
    <property type="project" value="UniProtKB-UniRule"/>
</dbReference>
<sequence>MAKEKIVLAYSGGLDTSVILTWLKETYDAEIITFTADIGQGEELDGLEEKAIKTGASKVYIDDLRAEFAKDFIYPMFQAGALYEGQYLLGTSIARPLIAKRMVDIAIAEGATAIAHGATGKGNDQVRFELTAAALTPNIKVIAPWRDEAFREAFPGRAEMIAYAEKHGINVQASAAKPYSMDRNLLHISFESGMLEDPWFDSSADDVQDMYVLSVSPEQAPDQAEYVELDFEGGDCVAINGEKLSPLEVMEKLNTLGGKHGIGRVDMVENRFVGMKSRGVYETPGGSILFAAHRKMESLTMDREVMHLRDSLISKYSSLVYNGFWFAPERLAIQALVAESQKNVTGTVRLKLYKGNILAAGLKSPVSLYNPHIATMEADPTQAYDQGDATGFIRLNALRLKVSSGVNGASGIEG</sequence>
<name>A0AA95EYU0_9BACL</name>
<reference evidence="12" key="1">
    <citation type="submission" date="2023-03" db="EMBL/GenBank/DDBJ databases">
        <title>Andean soil-derived lignocellulolytic bacterial consortium as a source of novel taxa and putative plastic-active enzymes.</title>
        <authorList>
            <person name="Diaz-Garcia L."/>
            <person name="Chuvochina M."/>
            <person name="Feuerriegel G."/>
            <person name="Bunk B."/>
            <person name="Sproer C."/>
            <person name="Streit W.R."/>
            <person name="Rodriguez L.M."/>
            <person name="Overmann J."/>
            <person name="Jimenez D.J."/>
        </authorList>
    </citation>
    <scope>NUCLEOTIDE SEQUENCE</scope>
    <source>
        <strain evidence="12">MAG 2441</strain>
    </source>
</reference>
<gene>
    <name evidence="9" type="primary">argG</name>
    <name evidence="12" type="ORF">P0Y55_15065</name>
</gene>
<evidence type="ECO:0000256" key="1">
    <source>
        <dbReference type="ARBA" id="ARBA00004967"/>
    </source>
</evidence>
<dbReference type="Gene3D" id="1.20.5.470">
    <property type="entry name" value="Single helix bin"/>
    <property type="match status" value="1"/>
</dbReference>
<dbReference type="PROSITE" id="PS00565">
    <property type="entry name" value="ARGININOSUCCIN_SYN_2"/>
    <property type="match status" value="1"/>
</dbReference>
<evidence type="ECO:0000256" key="6">
    <source>
        <dbReference type="ARBA" id="ARBA00022605"/>
    </source>
</evidence>
<keyword evidence="5 9" id="KW-0436">Ligase</keyword>
<dbReference type="Gene3D" id="3.90.1260.10">
    <property type="entry name" value="Argininosuccinate synthetase, chain A, domain 2"/>
    <property type="match status" value="1"/>
</dbReference>
<feature type="binding site" evidence="9">
    <location>
        <position position="180"/>
    </location>
    <ligand>
        <name>L-citrulline</name>
        <dbReference type="ChEBI" id="CHEBI:57743"/>
    </ligand>
</feature>